<dbReference type="EMBL" id="CP042436">
    <property type="protein sequence ID" value="QEC65369.1"/>
    <property type="molecule type" value="Genomic_DNA"/>
</dbReference>
<dbReference type="AlphaFoldDB" id="A0A5B8V2I8"/>
<evidence type="ECO:0000313" key="2">
    <source>
        <dbReference type="Proteomes" id="UP000321479"/>
    </source>
</evidence>
<gene>
    <name evidence="1" type="ORF">FRZ54_23275</name>
</gene>
<dbReference type="RefSeq" id="WP_147034196.1">
    <property type="nucleotide sequence ID" value="NZ_CP042436.1"/>
</dbReference>
<dbReference type="KEGG" id="mgin:FRZ54_23275"/>
<reference evidence="1 2" key="1">
    <citation type="journal article" date="2017" name="Curr. Microbiol.">
        <title>Mucilaginibacter ginsenosidivorans sp. nov., Isolated from Soil of Ginseng Field.</title>
        <authorList>
            <person name="Kim M.M."/>
            <person name="Siddiqi M.Z."/>
            <person name="Im W.T."/>
        </authorList>
    </citation>
    <scope>NUCLEOTIDE SEQUENCE [LARGE SCALE GENOMIC DNA]</scope>
    <source>
        <strain evidence="1 2">Gsoil 3017</strain>
    </source>
</reference>
<protein>
    <submittedName>
        <fullName evidence="1">Uncharacterized protein</fullName>
    </submittedName>
</protein>
<proteinExistence type="predicted"/>
<sequence>MTTLRMSPNIIPTMIPIQTSGTSLLFPAIIAPRMASTVGNTHLFDGFVLAGIAVNIIPL</sequence>
<evidence type="ECO:0000313" key="1">
    <source>
        <dbReference type="EMBL" id="QEC65369.1"/>
    </source>
</evidence>
<keyword evidence="2" id="KW-1185">Reference proteome</keyword>
<accession>A0A5B8V2I8</accession>
<dbReference type="Proteomes" id="UP000321479">
    <property type="component" value="Chromosome"/>
</dbReference>
<organism evidence="1 2">
    <name type="scientific">Mucilaginibacter ginsenosidivorans</name>
    <dbReference type="NCBI Taxonomy" id="398053"/>
    <lineage>
        <taxon>Bacteria</taxon>
        <taxon>Pseudomonadati</taxon>
        <taxon>Bacteroidota</taxon>
        <taxon>Sphingobacteriia</taxon>
        <taxon>Sphingobacteriales</taxon>
        <taxon>Sphingobacteriaceae</taxon>
        <taxon>Mucilaginibacter</taxon>
    </lineage>
</organism>
<name>A0A5B8V2I8_9SPHI</name>